<gene>
    <name evidence="2" type="ORF">SANBI_001486</name>
</gene>
<dbReference type="SUPFAM" id="SSF110738">
    <property type="entry name" value="Glycerate kinase I"/>
    <property type="match status" value="1"/>
</dbReference>
<evidence type="ECO:0000256" key="1">
    <source>
        <dbReference type="SAM" id="MobiDB-lite"/>
    </source>
</evidence>
<sequence>MDVLLAPCVVSPVVSLVENAAEAPVASSAESAAGSRLLSAWTAAAPHDAVDLCELSSGGPGFATLVGRRAETVRRERQPQPADPVVWLAPGVVLVGTTAYVDTSAALVHGDGTSGVGEQLIAAVGAGASRIVLGLVGPDRCIVPDAGLGLLLALGVAGLEGRRLLAPGDPTAGIDETDPISPDGDTGQTGGTRQTDETGEPRQAEDLTPDHLAGLTDALGLLARVDLVGACADDLPLLGLHGASAAAGEVGALTPADAQQLERAVGQLAHAVWSAQTASRRPDLLAGSGAAVPARLRDVTGLPGAGAGGGAGWLVALAGGRLLPGAAVHADAVDLRARAAAADLVVTTVDHLDASTFHGSGAEQAVAAAAEVGVPSVVVAGTSMMSRRESSSAGISAVYVASDRPRADGETWPVDLEDVLGRVARSWSPARAARR</sequence>
<evidence type="ECO:0000313" key="2">
    <source>
        <dbReference type="EMBL" id="WPF83789.1"/>
    </source>
</evidence>
<dbReference type="Pfam" id="PF02595">
    <property type="entry name" value="Gly_kinase"/>
    <property type="match status" value="2"/>
</dbReference>
<keyword evidence="2" id="KW-0808">Transferase</keyword>
<dbReference type="PANTHER" id="PTHR21599">
    <property type="entry name" value="GLYCERATE KINASE"/>
    <property type="match status" value="1"/>
</dbReference>
<dbReference type="InterPro" id="IPR018193">
    <property type="entry name" value="Glyc_kinase_flavodox-like_fold"/>
</dbReference>
<dbReference type="KEGG" id="sbil:SANBI_001486"/>
<dbReference type="GO" id="GO:0008887">
    <property type="term" value="F:glycerate kinase activity"/>
    <property type="evidence" value="ECO:0007669"/>
    <property type="project" value="InterPro"/>
</dbReference>
<keyword evidence="2" id="KW-0418">Kinase</keyword>
<dbReference type="RefSeq" id="WP_319160420.1">
    <property type="nucleotide sequence ID" value="NZ_CP138359.1"/>
</dbReference>
<reference evidence="3" key="1">
    <citation type="submission" date="2023-11" db="EMBL/GenBank/DDBJ databases">
        <authorList>
            <person name="Helweg L.P."/>
            <person name="Kiel A."/>
            <person name="Hitz F."/>
            <person name="Ruckert-Reed C."/>
            <person name="Busche T."/>
            <person name="Kaltschmidt B."/>
            <person name="Kaltschmidt C."/>
        </authorList>
    </citation>
    <scope>NUCLEOTIDE SEQUENCE [LARGE SCALE GENOMIC DNA]</scope>
    <source>
        <strain evidence="3">4.1</strain>
    </source>
</reference>
<protein>
    <submittedName>
        <fullName evidence="2">Glycerate kinase</fullName>
    </submittedName>
</protein>
<dbReference type="PANTHER" id="PTHR21599:SF0">
    <property type="entry name" value="GLYCERATE KINASE"/>
    <property type="match status" value="1"/>
</dbReference>
<evidence type="ECO:0000313" key="3">
    <source>
        <dbReference type="Proteomes" id="UP001304340"/>
    </source>
</evidence>
<organism evidence="2 3">
    <name type="scientific">Sanguibacter biliveldensis</name>
    <dbReference type="NCBI Taxonomy" id="3030830"/>
    <lineage>
        <taxon>Bacteria</taxon>
        <taxon>Bacillati</taxon>
        <taxon>Actinomycetota</taxon>
        <taxon>Actinomycetes</taxon>
        <taxon>Micrococcales</taxon>
        <taxon>Sanguibacteraceae</taxon>
        <taxon>Sanguibacter</taxon>
    </lineage>
</organism>
<dbReference type="Gene3D" id="3.90.1510.10">
    <property type="entry name" value="Glycerate kinase, domain 2"/>
    <property type="match status" value="1"/>
</dbReference>
<name>A0AAF0ZAA5_9MICO</name>
<dbReference type="Proteomes" id="UP001304340">
    <property type="component" value="Chromosome"/>
</dbReference>
<dbReference type="InterPro" id="IPR036129">
    <property type="entry name" value="Glycerate_kinase_sf"/>
</dbReference>
<proteinExistence type="predicted"/>
<feature type="region of interest" description="Disordered" evidence="1">
    <location>
        <begin position="168"/>
        <end position="209"/>
    </location>
</feature>
<feature type="compositionally biased region" description="Basic and acidic residues" evidence="1">
    <location>
        <begin position="194"/>
        <end position="209"/>
    </location>
</feature>
<keyword evidence="3" id="KW-1185">Reference proteome</keyword>
<dbReference type="AlphaFoldDB" id="A0AAF0ZAA5"/>
<dbReference type="EMBL" id="CP138359">
    <property type="protein sequence ID" value="WPF83789.1"/>
    <property type="molecule type" value="Genomic_DNA"/>
</dbReference>
<accession>A0AAF0ZAA5</accession>
<dbReference type="InterPro" id="IPR004381">
    <property type="entry name" value="Glycerate_kinase"/>
</dbReference>
<dbReference type="GO" id="GO:0031388">
    <property type="term" value="P:organic acid phosphorylation"/>
    <property type="evidence" value="ECO:0007669"/>
    <property type="project" value="InterPro"/>
</dbReference>